<dbReference type="Proteomes" id="UP001443914">
    <property type="component" value="Unassembled WGS sequence"/>
</dbReference>
<organism evidence="1 2">
    <name type="scientific">Saponaria officinalis</name>
    <name type="common">Common soapwort</name>
    <name type="synonym">Lychnis saponaria</name>
    <dbReference type="NCBI Taxonomy" id="3572"/>
    <lineage>
        <taxon>Eukaryota</taxon>
        <taxon>Viridiplantae</taxon>
        <taxon>Streptophyta</taxon>
        <taxon>Embryophyta</taxon>
        <taxon>Tracheophyta</taxon>
        <taxon>Spermatophyta</taxon>
        <taxon>Magnoliopsida</taxon>
        <taxon>eudicotyledons</taxon>
        <taxon>Gunneridae</taxon>
        <taxon>Pentapetalae</taxon>
        <taxon>Caryophyllales</taxon>
        <taxon>Caryophyllaceae</taxon>
        <taxon>Caryophylleae</taxon>
        <taxon>Saponaria</taxon>
    </lineage>
</organism>
<accession>A0AAW1M478</accession>
<name>A0AAW1M478_SAPOF</name>
<comment type="caution">
    <text evidence="1">The sequence shown here is derived from an EMBL/GenBank/DDBJ whole genome shotgun (WGS) entry which is preliminary data.</text>
</comment>
<evidence type="ECO:0000313" key="1">
    <source>
        <dbReference type="EMBL" id="KAK9739979.1"/>
    </source>
</evidence>
<evidence type="ECO:0000313" key="2">
    <source>
        <dbReference type="Proteomes" id="UP001443914"/>
    </source>
</evidence>
<gene>
    <name evidence="1" type="ORF">RND81_03G001800</name>
</gene>
<dbReference type="EMBL" id="JBDFQZ010000003">
    <property type="protein sequence ID" value="KAK9739979.1"/>
    <property type="molecule type" value="Genomic_DNA"/>
</dbReference>
<sequence length="234" mass="27381">MYLFSIGRVCGDLAFCSFVASNTRVVVLPSQETSSKEKQIRVFSQLSTLMKSVLNMTSRASSNSCARTLKWLPKGLQQFLEYIDDARTELNHVSPIMLLDQPYFWNFSEKFGFSGKIRNMIKVHDNWTTLNCAIQRNITFLSWQNHLVGVYVEIYNRPTIDKSIKPYKAYVDLVRFVEATYVHVNESHYAKARGHKIFYPEDIERDLVLMFLNFYKNIFKDLYVAADQWKDVPR</sequence>
<dbReference type="AlphaFoldDB" id="A0AAW1M478"/>
<reference evidence="1" key="1">
    <citation type="submission" date="2024-03" db="EMBL/GenBank/DDBJ databases">
        <title>WGS assembly of Saponaria officinalis var. Norfolk2.</title>
        <authorList>
            <person name="Jenkins J."/>
            <person name="Shu S."/>
            <person name="Grimwood J."/>
            <person name="Barry K."/>
            <person name="Goodstein D."/>
            <person name="Schmutz J."/>
            <person name="Leebens-Mack J."/>
            <person name="Osbourn A."/>
        </authorList>
    </citation>
    <scope>NUCLEOTIDE SEQUENCE [LARGE SCALE GENOMIC DNA]</scope>
    <source>
        <strain evidence="1">JIC</strain>
    </source>
</reference>
<proteinExistence type="predicted"/>
<keyword evidence="2" id="KW-1185">Reference proteome</keyword>
<protein>
    <submittedName>
        <fullName evidence="1">Uncharacterized protein</fullName>
    </submittedName>
</protein>